<evidence type="ECO:0000256" key="2">
    <source>
        <dbReference type="ARBA" id="ARBA00022552"/>
    </source>
</evidence>
<comment type="subcellular location">
    <subcellularLocation>
        <location evidence="6">Cytoplasm</location>
    </subcellularLocation>
</comment>
<dbReference type="CDD" id="cd11648">
    <property type="entry name" value="RsmI"/>
    <property type="match status" value="1"/>
</dbReference>
<dbReference type="InterPro" id="IPR014776">
    <property type="entry name" value="4pyrrole_Mease_sub2"/>
</dbReference>
<keyword evidence="5 6" id="KW-0949">S-adenosyl-L-methionine</keyword>
<dbReference type="PANTHER" id="PTHR46111:SF1">
    <property type="entry name" value="RIBOSOMAL RNA SMALL SUBUNIT METHYLTRANSFERASE I"/>
    <property type="match status" value="1"/>
</dbReference>
<dbReference type="PANTHER" id="PTHR46111">
    <property type="entry name" value="RIBOSOMAL RNA SMALL SUBUNIT METHYLTRANSFERASE I"/>
    <property type="match status" value="1"/>
</dbReference>
<dbReference type="FunFam" id="3.40.1010.10:FF:000002">
    <property type="entry name" value="Ribosomal RNA small subunit methyltransferase I"/>
    <property type="match status" value="1"/>
</dbReference>
<comment type="catalytic activity">
    <reaction evidence="6">
        <text>cytidine(1402) in 16S rRNA + S-adenosyl-L-methionine = 2'-O-methylcytidine(1402) in 16S rRNA + S-adenosyl-L-homocysteine + H(+)</text>
        <dbReference type="Rhea" id="RHEA:42924"/>
        <dbReference type="Rhea" id="RHEA-COMP:10285"/>
        <dbReference type="Rhea" id="RHEA-COMP:10286"/>
        <dbReference type="ChEBI" id="CHEBI:15378"/>
        <dbReference type="ChEBI" id="CHEBI:57856"/>
        <dbReference type="ChEBI" id="CHEBI:59789"/>
        <dbReference type="ChEBI" id="CHEBI:74495"/>
        <dbReference type="ChEBI" id="CHEBI:82748"/>
        <dbReference type="EC" id="2.1.1.198"/>
    </reaction>
</comment>
<dbReference type="InterPro" id="IPR035996">
    <property type="entry name" value="4pyrrol_Methylase_sf"/>
</dbReference>
<comment type="caution">
    <text evidence="8">The sequence shown here is derived from an EMBL/GenBank/DDBJ whole genome shotgun (WGS) entry which is preliminary data.</text>
</comment>
<dbReference type="FunFam" id="3.30.950.10:FF:000002">
    <property type="entry name" value="Ribosomal RNA small subunit methyltransferase I"/>
    <property type="match status" value="1"/>
</dbReference>
<dbReference type="RefSeq" id="WP_120170809.1">
    <property type="nucleotide sequence ID" value="NZ_MCIB01000040.1"/>
</dbReference>
<evidence type="ECO:0000256" key="5">
    <source>
        <dbReference type="ARBA" id="ARBA00022691"/>
    </source>
</evidence>
<dbReference type="NCBIfam" id="TIGR00096">
    <property type="entry name" value="16S rRNA (cytidine(1402)-2'-O)-methyltransferase"/>
    <property type="match status" value="1"/>
</dbReference>
<name>A0A419SUC2_9FIRM</name>
<dbReference type="InterPro" id="IPR008189">
    <property type="entry name" value="rRNA_ssu_MeTfrase_I"/>
</dbReference>
<dbReference type="Gene3D" id="3.30.950.10">
    <property type="entry name" value="Methyltransferase, Cobalt-precorrin-4 Transmethylase, Domain 2"/>
    <property type="match status" value="1"/>
</dbReference>
<dbReference type="EMBL" id="MCIB01000040">
    <property type="protein sequence ID" value="RKD28840.1"/>
    <property type="molecule type" value="Genomic_DNA"/>
</dbReference>
<keyword evidence="9" id="KW-1185">Reference proteome</keyword>
<accession>A0A419SUC2</accession>
<keyword evidence="1 6" id="KW-0963">Cytoplasm</keyword>
<dbReference type="PIRSF" id="PIRSF005917">
    <property type="entry name" value="MTase_YraL"/>
    <property type="match status" value="1"/>
</dbReference>
<keyword evidence="3 6" id="KW-0489">Methyltransferase</keyword>
<dbReference type="OrthoDB" id="9809084at2"/>
<dbReference type="PROSITE" id="PS01296">
    <property type="entry name" value="RSMI"/>
    <property type="match status" value="1"/>
</dbReference>
<keyword evidence="2 6" id="KW-0698">rRNA processing</keyword>
<reference evidence="8 9" key="1">
    <citation type="submission" date="2016-08" db="EMBL/GenBank/DDBJ databases">
        <title>Novel Firmicutes and Novel Genomes.</title>
        <authorList>
            <person name="Poppleton D.I."/>
            <person name="Gribaldo S."/>
        </authorList>
    </citation>
    <scope>NUCLEOTIDE SEQUENCE [LARGE SCALE GENOMIC DNA]</scope>
    <source>
        <strain evidence="8 9">CTT3</strain>
    </source>
</reference>
<dbReference type="Proteomes" id="UP000284177">
    <property type="component" value="Unassembled WGS sequence"/>
</dbReference>
<evidence type="ECO:0000256" key="6">
    <source>
        <dbReference type="HAMAP-Rule" id="MF_01877"/>
    </source>
</evidence>
<evidence type="ECO:0000256" key="3">
    <source>
        <dbReference type="ARBA" id="ARBA00022603"/>
    </source>
</evidence>
<evidence type="ECO:0000313" key="9">
    <source>
        <dbReference type="Proteomes" id="UP000284177"/>
    </source>
</evidence>
<dbReference type="EC" id="2.1.1.198" evidence="6"/>
<dbReference type="HAMAP" id="MF_01877">
    <property type="entry name" value="16SrRNA_methyltr_I"/>
    <property type="match status" value="1"/>
</dbReference>
<dbReference type="GO" id="GO:0005737">
    <property type="term" value="C:cytoplasm"/>
    <property type="evidence" value="ECO:0007669"/>
    <property type="project" value="UniProtKB-SubCell"/>
</dbReference>
<organism evidence="8 9">
    <name type="scientific">Thermohalobacter berrensis</name>
    <dbReference type="NCBI Taxonomy" id="99594"/>
    <lineage>
        <taxon>Bacteria</taxon>
        <taxon>Bacillati</taxon>
        <taxon>Bacillota</taxon>
        <taxon>Tissierellia</taxon>
        <taxon>Tissierellales</taxon>
        <taxon>Thermohalobacteraceae</taxon>
        <taxon>Thermohalobacter</taxon>
    </lineage>
</organism>
<comment type="similarity">
    <text evidence="6">Belongs to the methyltransferase superfamily. RsmI family.</text>
</comment>
<evidence type="ECO:0000256" key="4">
    <source>
        <dbReference type="ARBA" id="ARBA00022679"/>
    </source>
</evidence>
<proteinExistence type="inferred from homology"/>
<comment type="function">
    <text evidence="6">Catalyzes the 2'-O-methylation of the ribose of cytidine 1402 (C1402) in 16S rRNA.</text>
</comment>
<dbReference type="InterPro" id="IPR000878">
    <property type="entry name" value="4pyrrol_Mease"/>
</dbReference>
<evidence type="ECO:0000313" key="8">
    <source>
        <dbReference type="EMBL" id="RKD28840.1"/>
    </source>
</evidence>
<gene>
    <name evidence="6" type="primary">rsmI</name>
    <name evidence="8" type="ORF">BET03_07360</name>
</gene>
<dbReference type="GO" id="GO:0070677">
    <property type="term" value="F:rRNA (cytosine-2'-O-)-methyltransferase activity"/>
    <property type="evidence" value="ECO:0007669"/>
    <property type="project" value="UniProtKB-UniRule"/>
</dbReference>
<protein>
    <recommendedName>
        <fullName evidence="6">Ribosomal RNA small subunit methyltransferase I</fullName>
        <ecNumber evidence="6">2.1.1.198</ecNumber>
    </recommendedName>
    <alternativeName>
        <fullName evidence="6">16S rRNA 2'-O-ribose C1402 methyltransferase</fullName>
    </alternativeName>
    <alternativeName>
        <fullName evidence="6">rRNA (cytidine-2'-O-)-methyltransferase RsmI</fullName>
    </alternativeName>
</protein>
<evidence type="ECO:0000256" key="1">
    <source>
        <dbReference type="ARBA" id="ARBA00022490"/>
    </source>
</evidence>
<dbReference type="Gene3D" id="3.40.1010.10">
    <property type="entry name" value="Cobalt-precorrin-4 Transmethylase, Domain 1"/>
    <property type="match status" value="1"/>
</dbReference>
<evidence type="ECO:0000259" key="7">
    <source>
        <dbReference type="Pfam" id="PF00590"/>
    </source>
</evidence>
<dbReference type="InterPro" id="IPR014777">
    <property type="entry name" value="4pyrrole_Mease_sub1"/>
</dbReference>
<keyword evidence="4 6" id="KW-0808">Transferase</keyword>
<dbReference type="SUPFAM" id="SSF53790">
    <property type="entry name" value="Tetrapyrrole methylase"/>
    <property type="match status" value="1"/>
</dbReference>
<feature type="domain" description="Tetrapyrrole methylase" evidence="7">
    <location>
        <begin position="9"/>
        <end position="208"/>
    </location>
</feature>
<dbReference type="AlphaFoldDB" id="A0A419SUC2"/>
<dbReference type="Pfam" id="PF00590">
    <property type="entry name" value="TP_methylase"/>
    <property type="match status" value="1"/>
</dbReference>
<sequence>MGNLPDKGTLYICPTPIGNLEDITLRTLNVLKEVDLIAAEDTRHTIKLLNHFNIKKPLTSYHEHNMKNKGQVLIGKLISGENIALVSDAGMPGISDPGEDLIRLALENDIHVIGLPGATASILALVVSGLPTDRFLFEGFLPSNKKERRERLVKLKDEERTTIIYEAPHRLLKTLKDMIDILGNREVAVVKELTKKYEKVFRGKINEVIEKLNNKNIKGEFVIVVRGSEGNKDKEDSWVEMNIKEHILYYINQGLTKKEAVKMVAKERNIPKREVYKESIEL</sequence>
<dbReference type="InterPro" id="IPR018063">
    <property type="entry name" value="SAM_MeTrfase_RsmI_CS"/>
</dbReference>